<reference evidence="3" key="1">
    <citation type="submission" date="2020-09" db="EMBL/GenBank/DDBJ databases">
        <title>Genome-Enabled Discovery of Anthraquinone Biosynthesis in Senna tora.</title>
        <authorList>
            <person name="Kang S.-H."/>
            <person name="Pandey R.P."/>
            <person name="Lee C.-M."/>
            <person name="Sim J.-S."/>
            <person name="Jeong J.-T."/>
            <person name="Choi B.-S."/>
            <person name="Jung M."/>
            <person name="Ginzburg D."/>
            <person name="Zhao K."/>
            <person name="Won S.Y."/>
            <person name="Oh T.-J."/>
            <person name="Yu Y."/>
            <person name="Kim N.-H."/>
            <person name="Lee O.R."/>
            <person name="Lee T.-H."/>
            <person name="Bashyal P."/>
            <person name="Kim T.-S."/>
            <person name="Lee W.-H."/>
            <person name="Kawkins C."/>
            <person name="Kim C.-K."/>
            <person name="Kim J.S."/>
            <person name="Ahn B.O."/>
            <person name="Rhee S.Y."/>
            <person name="Sohng J.K."/>
        </authorList>
    </citation>
    <scope>NUCLEOTIDE SEQUENCE</scope>
    <source>
        <tissue evidence="3">Leaf</tissue>
    </source>
</reference>
<feature type="compositionally biased region" description="Polar residues" evidence="1">
    <location>
        <begin position="169"/>
        <end position="201"/>
    </location>
</feature>
<evidence type="ECO:0000259" key="2">
    <source>
        <dbReference type="Pfam" id="PF07727"/>
    </source>
</evidence>
<dbReference type="EMBL" id="JAAIUW010000008">
    <property type="protein sequence ID" value="KAF7820036.1"/>
    <property type="molecule type" value="Genomic_DNA"/>
</dbReference>
<dbReference type="InterPro" id="IPR013103">
    <property type="entry name" value="RVT_2"/>
</dbReference>
<comment type="caution">
    <text evidence="3">The sequence shown here is derived from an EMBL/GenBank/DDBJ whole genome shotgun (WGS) entry which is preliminary data.</text>
</comment>
<dbReference type="InterPro" id="IPR043502">
    <property type="entry name" value="DNA/RNA_pol_sf"/>
</dbReference>
<sequence length="448" mass="48623">MSSTSASATSSSSSASSGKTYGLFNSSTQTSSVKLDRTNYLMWEATVMPLIIGNCLLSHINGTSPAPPLTVLEEGFLNRRSPPSVANDCIIPFPAIANEQSGAPFVQSPPCSSSENDTTASSDSSSARKTTASSSSPFRSSNGENSNSPSQIFSESRAAHGDEHVLGQNDHQSNSESNVGPSHQTNTPAQSSPSPPQHTMVTRSRVGVFKPKLPYIGLADATSGSDTQKSSSPVPKNVAEAMSLPSWKQAMIEEFSAMQKNGTWWGFQNSKSDTSLFYFKNPKLTVFVLVYVDDILVTGSDPKFLANFTQRLNSVFALKDLGPLYYFLGIEVKRDESGIYLNQGKYAEDVLKRFSMMNCASVTTPMVTGRKFTAQEGEKMHDPSLFRKAIGSLQYLITTRLDIAFSVNKLSQFLADPTETHYQGVKRILRYVKGTQHLSSTIVPSCAF</sequence>
<dbReference type="PANTHER" id="PTHR11439:SF483">
    <property type="entry name" value="PEPTIDE SYNTHASE GLIP-LIKE, PUTATIVE (AFU_ORTHOLOGUE AFUA_3G12920)-RELATED"/>
    <property type="match status" value="1"/>
</dbReference>
<accession>A0A834TFE5</accession>
<dbReference type="AlphaFoldDB" id="A0A834TFE5"/>
<evidence type="ECO:0000256" key="1">
    <source>
        <dbReference type="SAM" id="MobiDB-lite"/>
    </source>
</evidence>
<feature type="compositionally biased region" description="Low complexity" evidence="1">
    <location>
        <begin position="112"/>
        <end position="146"/>
    </location>
</feature>
<evidence type="ECO:0000313" key="3">
    <source>
        <dbReference type="EMBL" id="KAF7820036.1"/>
    </source>
</evidence>
<organism evidence="3 4">
    <name type="scientific">Senna tora</name>
    <dbReference type="NCBI Taxonomy" id="362788"/>
    <lineage>
        <taxon>Eukaryota</taxon>
        <taxon>Viridiplantae</taxon>
        <taxon>Streptophyta</taxon>
        <taxon>Embryophyta</taxon>
        <taxon>Tracheophyta</taxon>
        <taxon>Spermatophyta</taxon>
        <taxon>Magnoliopsida</taxon>
        <taxon>eudicotyledons</taxon>
        <taxon>Gunneridae</taxon>
        <taxon>Pentapetalae</taxon>
        <taxon>rosids</taxon>
        <taxon>fabids</taxon>
        <taxon>Fabales</taxon>
        <taxon>Fabaceae</taxon>
        <taxon>Caesalpinioideae</taxon>
        <taxon>Cassia clade</taxon>
        <taxon>Senna</taxon>
    </lineage>
</organism>
<keyword evidence="4" id="KW-1185">Reference proteome</keyword>
<proteinExistence type="predicted"/>
<feature type="domain" description="Reverse transcriptase Ty1/copia-type" evidence="2">
    <location>
        <begin position="246"/>
        <end position="367"/>
    </location>
</feature>
<evidence type="ECO:0000313" key="4">
    <source>
        <dbReference type="Proteomes" id="UP000634136"/>
    </source>
</evidence>
<gene>
    <name evidence="3" type="ORF">G2W53_025491</name>
</gene>
<protein>
    <submittedName>
        <fullName evidence="3">Copia protein</fullName>
    </submittedName>
</protein>
<feature type="region of interest" description="Disordered" evidence="1">
    <location>
        <begin position="101"/>
        <end position="152"/>
    </location>
</feature>
<dbReference type="Pfam" id="PF07727">
    <property type="entry name" value="RVT_2"/>
    <property type="match status" value="1"/>
</dbReference>
<dbReference type="OrthoDB" id="1690103at2759"/>
<dbReference type="Proteomes" id="UP000634136">
    <property type="component" value="Unassembled WGS sequence"/>
</dbReference>
<dbReference type="SUPFAM" id="SSF56672">
    <property type="entry name" value="DNA/RNA polymerases"/>
    <property type="match status" value="1"/>
</dbReference>
<name>A0A834TFE5_9FABA</name>
<dbReference type="PANTHER" id="PTHR11439">
    <property type="entry name" value="GAG-POL-RELATED RETROTRANSPOSON"/>
    <property type="match status" value="1"/>
</dbReference>
<feature type="region of interest" description="Disordered" evidence="1">
    <location>
        <begin position="165"/>
        <end position="201"/>
    </location>
</feature>